<feature type="compositionally biased region" description="Polar residues" evidence="1">
    <location>
        <begin position="93"/>
        <end position="133"/>
    </location>
</feature>
<accession>A0AAP2RK27</accession>
<feature type="region of interest" description="Disordered" evidence="1">
    <location>
        <begin position="27"/>
        <end position="81"/>
    </location>
</feature>
<feature type="region of interest" description="Disordered" evidence="1">
    <location>
        <begin position="93"/>
        <end position="137"/>
    </location>
</feature>
<keyword evidence="5" id="KW-1185">Reference proteome</keyword>
<feature type="transmembrane region" description="Helical" evidence="2">
    <location>
        <begin position="189"/>
        <end position="213"/>
    </location>
</feature>
<feature type="domain" description="Zinc-ribbon" evidence="3">
    <location>
        <begin position="2"/>
        <end position="22"/>
    </location>
</feature>
<feature type="compositionally biased region" description="Polar residues" evidence="1">
    <location>
        <begin position="47"/>
        <end position="58"/>
    </location>
</feature>
<dbReference type="Proteomes" id="UP001299265">
    <property type="component" value="Unassembled WGS sequence"/>
</dbReference>
<feature type="transmembrane region" description="Helical" evidence="2">
    <location>
        <begin position="146"/>
        <end position="177"/>
    </location>
</feature>
<reference evidence="4 5" key="1">
    <citation type="submission" date="2021-11" db="EMBL/GenBank/DDBJ databases">
        <title>Lacrimispora sp. nov. NSJ-141 isolated from human feces.</title>
        <authorList>
            <person name="Abdugheni R."/>
        </authorList>
    </citation>
    <scope>NUCLEOTIDE SEQUENCE [LARGE SCALE GENOMIC DNA]</scope>
    <source>
        <strain evidence="4 5">NSJ-141</strain>
    </source>
</reference>
<dbReference type="Pfam" id="PF13240">
    <property type="entry name" value="Zn_Ribbon_1"/>
    <property type="match status" value="1"/>
</dbReference>
<sequence>MYCTTCGKELSDGAAVCDECGTVFTPDGQAKAPAEDISGQGAAWDNGSENTAGGTSEDGSSEEPHRPYMDYQPFSDQNETNFQAGQNSFEEYGNQQGSYEQNPYGQNPYGQNPYGQNPYGQNPYGQNPYGQNTYKKDGREEGHTGLAIASLVLGIIGTCCCCLPLLCIPIGIIGLIFGIIGMKSSSRGLAIAGLVLSSIALVLGVMMILVMIVSGDSYISYYWNWY</sequence>
<keyword evidence="2" id="KW-0472">Membrane</keyword>
<evidence type="ECO:0000313" key="5">
    <source>
        <dbReference type="Proteomes" id="UP001299265"/>
    </source>
</evidence>
<dbReference type="RefSeq" id="WP_231062940.1">
    <property type="nucleotide sequence ID" value="NZ_JAJNOR010000006.1"/>
</dbReference>
<keyword evidence="2" id="KW-0812">Transmembrane</keyword>
<dbReference type="EMBL" id="JAJNOR010000006">
    <property type="protein sequence ID" value="MCD2493070.1"/>
    <property type="molecule type" value="Genomic_DNA"/>
</dbReference>
<gene>
    <name evidence="4" type="ORF">LQE92_10620</name>
</gene>
<evidence type="ECO:0000256" key="2">
    <source>
        <dbReference type="SAM" id="Phobius"/>
    </source>
</evidence>
<protein>
    <submittedName>
        <fullName evidence="4">Zinc-ribbon domain-containing protein</fullName>
    </submittedName>
</protein>
<dbReference type="AlphaFoldDB" id="A0AAP2RK27"/>
<comment type="caution">
    <text evidence="4">The sequence shown here is derived from an EMBL/GenBank/DDBJ whole genome shotgun (WGS) entry which is preliminary data.</text>
</comment>
<proteinExistence type="predicted"/>
<evidence type="ECO:0000313" key="4">
    <source>
        <dbReference type="EMBL" id="MCD2493070.1"/>
    </source>
</evidence>
<organism evidence="4 5">
    <name type="scientific">Lientehia hominis</name>
    <dbReference type="NCBI Taxonomy" id="2897778"/>
    <lineage>
        <taxon>Bacteria</taxon>
        <taxon>Bacillati</taxon>
        <taxon>Bacillota</taxon>
        <taxon>Clostridia</taxon>
        <taxon>Lachnospirales</taxon>
        <taxon>Lachnospiraceae</taxon>
        <taxon>Lientehia</taxon>
    </lineage>
</organism>
<evidence type="ECO:0000256" key="1">
    <source>
        <dbReference type="SAM" id="MobiDB-lite"/>
    </source>
</evidence>
<name>A0AAP2RK27_9FIRM</name>
<dbReference type="InterPro" id="IPR026870">
    <property type="entry name" value="Zinc_ribbon_dom"/>
</dbReference>
<evidence type="ECO:0000259" key="3">
    <source>
        <dbReference type="Pfam" id="PF13240"/>
    </source>
</evidence>
<keyword evidence="2" id="KW-1133">Transmembrane helix</keyword>